<gene>
    <name evidence="2" type="ORF">BDP27DRAFT_1367458</name>
</gene>
<dbReference type="OrthoDB" id="2755229at2759"/>
<evidence type="ECO:0000313" key="2">
    <source>
        <dbReference type="EMBL" id="KAF9064073.1"/>
    </source>
</evidence>
<comment type="caution">
    <text evidence="2">The sequence shown here is derived from an EMBL/GenBank/DDBJ whole genome shotgun (WGS) entry which is preliminary data.</text>
</comment>
<dbReference type="AlphaFoldDB" id="A0A9P5PHN4"/>
<evidence type="ECO:0000256" key="1">
    <source>
        <dbReference type="SAM" id="MobiDB-lite"/>
    </source>
</evidence>
<dbReference type="Proteomes" id="UP000772434">
    <property type="component" value="Unassembled WGS sequence"/>
</dbReference>
<protein>
    <submittedName>
        <fullName evidence="2">Uncharacterized protein</fullName>
    </submittedName>
</protein>
<feature type="compositionally biased region" description="Basic residues" evidence="1">
    <location>
        <begin position="272"/>
        <end position="284"/>
    </location>
</feature>
<name>A0A9P5PHN4_9AGAR</name>
<keyword evidence="3" id="KW-1185">Reference proteome</keyword>
<proteinExistence type="predicted"/>
<reference evidence="2" key="1">
    <citation type="submission" date="2020-11" db="EMBL/GenBank/DDBJ databases">
        <authorList>
            <consortium name="DOE Joint Genome Institute"/>
            <person name="Ahrendt S."/>
            <person name="Riley R."/>
            <person name="Andreopoulos W."/>
            <person name="Labutti K."/>
            <person name="Pangilinan J."/>
            <person name="Ruiz-Duenas F.J."/>
            <person name="Barrasa J.M."/>
            <person name="Sanchez-Garcia M."/>
            <person name="Camarero S."/>
            <person name="Miyauchi S."/>
            <person name="Serrano A."/>
            <person name="Linde D."/>
            <person name="Babiker R."/>
            <person name="Drula E."/>
            <person name="Ayuso-Fernandez I."/>
            <person name="Pacheco R."/>
            <person name="Padilla G."/>
            <person name="Ferreira P."/>
            <person name="Barriuso J."/>
            <person name="Kellner H."/>
            <person name="Castanera R."/>
            <person name="Alfaro M."/>
            <person name="Ramirez L."/>
            <person name="Pisabarro A.G."/>
            <person name="Kuo A."/>
            <person name="Tritt A."/>
            <person name="Lipzen A."/>
            <person name="He G."/>
            <person name="Yan M."/>
            <person name="Ng V."/>
            <person name="Cullen D."/>
            <person name="Martin F."/>
            <person name="Rosso M.-N."/>
            <person name="Henrissat B."/>
            <person name="Hibbett D."/>
            <person name="Martinez A.T."/>
            <person name="Grigoriev I.V."/>
        </authorList>
    </citation>
    <scope>NUCLEOTIDE SEQUENCE</scope>
    <source>
        <strain evidence="2">AH 40177</strain>
    </source>
</reference>
<feature type="compositionally biased region" description="Basic and acidic residues" evidence="1">
    <location>
        <begin position="42"/>
        <end position="56"/>
    </location>
</feature>
<feature type="region of interest" description="Disordered" evidence="1">
    <location>
        <begin position="255"/>
        <end position="358"/>
    </location>
</feature>
<accession>A0A9P5PHN4</accession>
<organism evidence="2 3">
    <name type="scientific">Rhodocollybia butyracea</name>
    <dbReference type="NCBI Taxonomy" id="206335"/>
    <lineage>
        <taxon>Eukaryota</taxon>
        <taxon>Fungi</taxon>
        <taxon>Dikarya</taxon>
        <taxon>Basidiomycota</taxon>
        <taxon>Agaricomycotina</taxon>
        <taxon>Agaricomycetes</taxon>
        <taxon>Agaricomycetidae</taxon>
        <taxon>Agaricales</taxon>
        <taxon>Marasmiineae</taxon>
        <taxon>Omphalotaceae</taxon>
        <taxon>Rhodocollybia</taxon>
    </lineage>
</organism>
<dbReference type="EMBL" id="JADNRY010000131">
    <property type="protein sequence ID" value="KAF9064073.1"/>
    <property type="molecule type" value="Genomic_DNA"/>
</dbReference>
<feature type="compositionally biased region" description="Basic and acidic residues" evidence="1">
    <location>
        <begin position="311"/>
        <end position="323"/>
    </location>
</feature>
<evidence type="ECO:0000313" key="3">
    <source>
        <dbReference type="Proteomes" id="UP000772434"/>
    </source>
</evidence>
<feature type="compositionally biased region" description="Low complexity" evidence="1">
    <location>
        <begin position="1"/>
        <end position="14"/>
    </location>
</feature>
<feature type="compositionally biased region" description="Basic and acidic residues" evidence="1">
    <location>
        <begin position="334"/>
        <end position="344"/>
    </location>
</feature>
<sequence>MFKPENTTNTTNATSSDSEKPAKRLAVAGSAGGPTPKTSEALPHKNDTRLNRDKGAPSDAIAQFRNLADLDKFPYGRCNEESADCIARPASFPVSFTDNQYEILVISRSRLFDDIDPMKQKKEVLNDSTCYLAAVLNPGGSDKVRRTVWNFISQNPSSDSAKNSSNILHASINLTHESLHVVYVDTDDHRGGDYVILGHIVSSSNIERESLKGQTKAIPQYLVGASFLFPDSKKLALSGASPAFIRVTPVSSTSRKAARTKTWKSARDGGKYSRKNLKGKSSRRGRMESGSSNTSDDADRQGRRGHKQRHSDHPSRSYYDFRETGTYLGNSERYAQDEYKHSRGEGSSGGQTRHRGWD</sequence>
<feature type="region of interest" description="Disordered" evidence="1">
    <location>
        <begin position="1"/>
        <end position="58"/>
    </location>
</feature>